<dbReference type="Gene3D" id="2.10.25.10">
    <property type="entry name" value="Laminin"/>
    <property type="match status" value="1"/>
</dbReference>
<dbReference type="InterPro" id="IPR009039">
    <property type="entry name" value="EAR"/>
</dbReference>
<evidence type="ECO:0000256" key="2">
    <source>
        <dbReference type="ARBA" id="ARBA00022737"/>
    </source>
</evidence>
<gene>
    <name evidence="7" type="ORF">HOLleu_39531</name>
</gene>
<dbReference type="SMART" id="SM00181">
    <property type="entry name" value="EGF"/>
    <property type="match status" value="1"/>
</dbReference>
<keyword evidence="8" id="KW-1185">Reference proteome</keyword>
<dbReference type="Proteomes" id="UP001152320">
    <property type="component" value="Chromosome 21"/>
</dbReference>
<evidence type="ECO:0000313" key="7">
    <source>
        <dbReference type="EMBL" id="KAJ8022124.1"/>
    </source>
</evidence>
<dbReference type="EMBL" id="JAIZAY010000021">
    <property type="protein sequence ID" value="KAJ8022124.1"/>
    <property type="molecule type" value="Genomic_DNA"/>
</dbReference>
<keyword evidence="3" id="KW-1015">Disulfide bond</keyword>
<dbReference type="InterPro" id="IPR003609">
    <property type="entry name" value="Pan_app"/>
</dbReference>
<dbReference type="InterPro" id="IPR002889">
    <property type="entry name" value="WSC_carb-bd"/>
</dbReference>
<sequence>MSFPVWESQNSTRFDCARDCRSKLTCLSYSYSTYLEECLMFQHDSETAPEYLKSQNGYVFYDMVNRDVKRQDYTGICKNNHKCLNGGSCRNDCSQQGFYCVCADGFRGEFCEKTFENDLLLVDSLLVPASRGTTIFTFNNALYLFVGGFYDSDPGTVEAPTSVFKNNNVTNRFELFQELTNTGVTLKLTNFVLMGRQYVFVSTYQAFGGSRVTQSHLFVYENETDSFEVHQTFTTYGVWGAYTLRTTGGDFFMFLANHNGNSYNENSEIYRWHPRYEKFFKVQDIATYGVCSSQIFELDGEVYLALPFYYSATSGYSVSSQLWKQSSTYDNYIGCYEDQSTRALSGDTYSDSSGMTIQTCIDFCRELDYPYAGLQAGSSCFCGDDNYDVYNVKSDGECSTRCSGNNGLYCGGSWRNSVYSVSSSWSSVQDLPDTNVAGTTGALYFNHSGVDYLVMVHHQDGSSCTQDTIIFALNSEDGQFEEHQKLSVMYCAIDAQIFKVRIFVLD</sequence>
<dbReference type="PROSITE" id="PS00022">
    <property type="entry name" value="EGF_1"/>
    <property type="match status" value="1"/>
</dbReference>
<dbReference type="PROSITE" id="PS50948">
    <property type="entry name" value="PAN"/>
    <property type="match status" value="1"/>
</dbReference>
<feature type="domain" description="EGF-like" evidence="4">
    <location>
        <begin position="73"/>
        <end position="112"/>
    </location>
</feature>
<feature type="domain" description="WSC" evidence="6">
    <location>
        <begin position="329"/>
        <end position="422"/>
    </location>
</feature>
<dbReference type="Pfam" id="PF01822">
    <property type="entry name" value="WSC"/>
    <property type="match status" value="1"/>
</dbReference>
<dbReference type="InterPro" id="IPR051589">
    <property type="entry name" value="Sialate-O-sulfotransferase"/>
</dbReference>
<dbReference type="CDD" id="cd00054">
    <property type="entry name" value="EGF_CA"/>
    <property type="match status" value="1"/>
</dbReference>
<dbReference type="PROSITE" id="PS01186">
    <property type="entry name" value="EGF_2"/>
    <property type="match status" value="1"/>
</dbReference>
<evidence type="ECO:0000259" key="5">
    <source>
        <dbReference type="PROSITE" id="PS50948"/>
    </source>
</evidence>
<dbReference type="PROSITE" id="PS51212">
    <property type="entry name" value="WSC"/>
    <property type="match status" value="1"/>
</dbReference>
<evidence type="ECO:0000313" key="8">
    <source>
        <dbReference type="Proteomes" id="UP001152320"/>
    </source>
</evidence>
<evidence type="ECO:0000256" key="3">
    <source>
        <dbReference type="PROSITE-ProRule" id="PRU00076"/>
    </source>
</evidence>
<dbReference type="Pfam" id="PF00024">
    <property type="entry name" value="PAN_1"/>
    <property type="match status" value="1"/>
</dbReference>
<feature type="domain" description="Apple" evidence="5">
    <location>
        <begin position="1"/>
        <end position="65"/>
    </location>
</feature>
<dbReference type="AlphaFoldDB" id="A0A9Q0YKB6"/>
<keyword evidence="1" id="KW-0732">Signal</keyword>
<dbReference type="PROSITE" id="PS50026">
    <property type="entry name" value="EGF_3"/>
    <property type="match status" value="1"/>
</dbReference>
<organism evidence="7 8">
    <name type="scientific">Holothuria leucospilota</name>
    <name type="common">Black long sea cucumber</name>
    <name type="synonym">Mertensiothuria leucospilota</name>
    <dbReference type="NCBI Taxonomy" id="206669"/>
    <lineage>
        <taxon>Eukaryota</taxon>
        <taxon>Metazoa</taxon>
        <taxon>Echinodermata</taxon>
        <taxon>Eleutherozoa</taxon>
        <taxon>Echinozoa</taxon>
        <taxon>Holothuroidea</taxon>
        <taxon>Aspidochirotacea</taxon>
        <taxon>Aspidochirotida</taxon>
        <taxon>Holothuriidae</taxon>
        <taxon>Holothuria</taxon>
    </lineage>
</organism>
<comment type="caution">
    <text evidence="3">Lacks conserved residue(s) required for the propagation of feature annotation.</text>
</comment>
<dbReference type="PANTHER" id="PTHR45964">
    <property type="entry name" value="WSCD FAMILY MEMBER CG9164"/>
    <property type="match status" value="1"/>
</dbReference>
<reference evidence="7" key="1">
    <citation type="submission" date="2021-10" db="EMBL/GenBank/DDBJ databases">
        <title>Tropical sea cucumber genome reveals ecological adaptation and Cuvierian tubules defense mechanism.</title>
        <authorList>
            <person name="Chen T."/>
        </authorList>
    </citation>
    <scope>NUCLEOTIDE SEQUENCE</scope>
    <source>
        <strain evidence="7">Nanhai2018</strain>
        <tissue evidence="7">Muscle</tissue>
    </source>
</reference>
<name>A0A9Q0YKB6_HOLLE</name>
<accession>A0A9Q0YKB6</accession>
<dbReference type="InterPro" id="IPR000742">
    <property type="entry name" value="EGF"/>
</dbReference>
<evidence type="ECO:0000256" key="1">
    <source>
        <dbReference type="ARBA" id="ARBA00022729"/>
    </source>
</evidence>
<dbReference type="PROSITE" id="PS50912">
    <property type="entry name" value="EAR"/>
    <property type="match status" value="1"/>
</dbReference>
<evidence type="ECO:0000259" key="6">
    <source>
        <dbReference type="PROSITE" id="PS51212"/>
    </source>
</evidence>
<dbReference type="Gene3D" id="3.50.4.10">
    <property type="entry name" value="Hepatocyte Growth Factor"/>
    <property type="match status" value="1"/>
</dbReference>
<evidence type="ECO:0000259" key="4">
    <source>
        <dbReference type="PROSITE" id="PS50026"/>
    </source>
</evidence>
<keyword evidence="2" id="KW-0677">Repeat</keyword>
<protein>
    <submittedName>
        <fullName evidence="7">WSC domain-containing protein 2</fullName>
    </submittedName>
</protein>
<feature type="disulfide bond" evidence="3">
    <location>
        <begin position="83"/>
        <end position="100"/>
    </location>
</feature>
<dbReference type="SMART" id="SM00321">
    <property type="entry name" value="WSC"/>
    <property type="match status" value="1"/>
</dbReference>
<dbReference type="PANTHER" id="PTHR45964:SF9">
    <property type="entry name" value="SULFOTRANSFERASE"/>
    <property type="match status" value="1"/>
</dbReference>
<feature type="disulfide bond" evidence="3">
    <location>
        <begin position="102"/>
        <end position="111"/>
    </location>
</feature>
<dbReference type="SUPFAM" id="SSF57196">
    <property type="entry name" value="EGF/Laminin"/>
    <property type="match status" value="1"/>
</dbReference>
<proteinExistence type="predicted"/>
<dbReference type="OrthoDB" id="2019572at2759"/>
<comment type="caution">
    <text evidence="7">The sequence shown here is derived from an EMBL/GenBank/DDBJ whole genome shotgun (WGS) entry which is preliminary data.</text>
</comment>
<dbReference type="SUPFAM" id="SSF57414">
    <property type="entry name" value="Hairpin loop containing domain-like"/>
    <property type="match status" value="1"/>
</dbReference>
<keyword evidence="3" id="KW-0245">EGF-like domain</keyword>